<keyword evidence="1" id="KW-0472">Membrane</keyword>
<feature type="transmembrane region" description="Helical" evidence="1">
    <location>
        <begin position="96"/>
        <end position="116"/>
    </location>
</feature>
<gene>
    <name evidence="2" type="ORF">PHYSODRAFT_323980</name>
</gene>
<sequence>MSDFFLLSTQEGLFGRIQSISLGYNLAGLMPMVFEMVETMNWMSEKLRCQVKRLLFNYETALIGEFITAAVLQHYLTTLSRSQLKDTQPAAEVVSYYLMGLAGHIVLALGCLTIIVSTRAIVSVLGGYIWEDGELYYRPGVLKALGVLKVVEPDGTELFVHMTLHWISIPCDNLTVLWTVDGHPMESPGDKLRSDHLMLDDDGEDATAAIWGTVLGKNAAYTTHEQDQDINSPLEDAAFLSRQPFEKGGVSLLCGTTFPFNMLQLVDAEPELFEKKFEIDASRVGLKCTRCSQCDCSCSTDAEILLNGEKMKSYMIEYVNGHKTDQRNPYRNRLLEQHCYSPAMFNYGHDAVGLRPLQAHDEGRALPRSVSTDTYANYGNRLVTLLYIPNGDGEGRQRSENNACW</sequence>
<evidence type="ECO:0000313" key="2">
    <source>
        <dbReference type="EMBL" id="EGZ30633.1"/>
    </source>
</evidence>
<dbReference type="Proteomes" id="UP000002640">
    <property type="component" value="Unassembled WGS sequence"/>
</dbReference>
<dbReference type="EMBL" id="JH159151">
    <property type="protein sequence ID" value="EGZ30633.1"/>
    <property type="molecule type" value="Genomic_DNA"/>
</dbReference>
<evidence type="ECO:0000313" key="3">
    <source>
        <dbReference type="Proteomes" id="UP000002640"/>
    </source>
</evidence>
<dbReference type="InParanoid" id="G4YR05"/>
<keyword evidence="1" id="KW-1133">Transmembrane helix</keyword>
<feature type="transmembrane region" description="Helical" evidence="1">
    <location>
        <begin position="55"/>
        <end position="76"/>
    </location>
</feature>
<dbReference type="AlphaFoldDB" id="G4YR05"/>
<dbReference type="RefSeq" id="XP_009517908.1">
    <property type="nucleotide sequence ID" value="XM_009519613.1"/>
</dbReference>
<name>G4YR05_PHYSP</name>
<reference evidence="2 3" key="1">
    <citation type="journal article" date="2006" name="Science">
        <title>Phytophthora genome sequences uncover evolutionary origins and mechanisms of pathogenesis.</title>
        <authorList>
            <person name="Tyler B.M."/>
            <person name="Tripathy S."/>
            <person name="Zhang X."/>
            <person name="Dehal P."/>
            <person name="Jiang R.H."/>
            <person name="Aerts A."/>
            <person name="Arredondo F.D."/>
            <person name="Baxter L."/>
            <person name="Bensasson D."/>
            <person name="Beynon J.L."/>
            <person name="Chapman J."/>
            <person name="Damasceno C.M."/>
            <person name="Dorrance A.E."/>
            <person name="Dou D."/>
            <person name="Dickerman A.W."/>
            <person name="Dubchak I.L."/>
            <person name="Garbelotto M."/>
            <person name="Gijzen M."/>
            <person name="Gordon S.G."/>
            <person name="Govers F."/>
            <person name="Grunwald N.J."/>
            <person name="Huang W."/>
            <person name="Ivors K.L."/>
            <person name="Jones R.W."/>
            <person name="Kamoun S."/>
            <person name="Krampis K."/>
            <person name="Lamour K.H."/>
            <person name="Lee M.K."/>
            <person name="McDonald W.H."/>
            <person name="Medina M."/>
            <person name="Meijer H.J."/>
            <person name="Nordberg E.K."/>
            <person name="Maclean D.J."/>
            <person name="Ospina-Giraldo M.D."/>
            <person name="Morris P.F."/>
            <person name="Phuntumart V."/>
            <person name="Putnam N.H."/>
            <person name="Rash S."/>
            <person name="Rose J.K."/>
            <person name="Sakihama Y."/>
            <person name="Salamov A.A."/>
            <person name="Savidor A."/>
            <person name="Scheuring C.F."/>
            <person name="Smith B.M."/>
            <person name="Sobral B.W."/>
            <person name="Terry A."/>
            <person name="Torto-Alalibo T.A."/>
            <person name="Win J."/>
            <person name="Xu Z."/>
            <person name="Zhang H."/>
            <person name="Grigoriev I.V."/>
            <person name="Rokhsar D.S."/>
            <person name="Boore J.L."/>
        </authorList>
    </citation>
    <scope>NUCLEOTIDE SEQUENCE [LARGE SCALE GENOMIC DNA]</scope>
    <source>
        <strain evidence="2 3">P6497</strain>
    </source>
</reference>
<protein>
    <submittedName>
        <fullName evidence="2">Uncharacterized protein</fullName>
    </submittedName>
</protein>
<organism evidence="2 3">
    <name type="scientific">Phytophthora sojae (strain P6497)</name>
    <name type="common">Soybean stem and root rot agent</name>
    <name type="synonym">Phytophthora megasperma f. sp. glycines</name>
    <dbReference type="NCBI Taxonomy" id="1094619"/>
    <lineage>
        <taxon>Eukaryota</taxon>
        <taxon>Sar</taxon>
        <taxon>Stramenopiles</taxon>
        <taxon>Oomycota</taxon>
        <taxon>Peronosporomycetes</taxon>
        <taxon>Peronosporales</taxon>
        <taxon>Peronosporaceae</taxon>
        <taxon>Phytophthora</taxon>
    </lineage>
</organism>
<evidence type="ECO:0000256" key="1">
    <source>
        <dbReference type="SAM" id="Phobius"/>
    </source>
</evidence>
<keyword evidence="3" id="KW-1185">Reference proteome</keyword>
<proteinExistence type="predicted"/>
<feature type="transmembrane region" description="Helical" evidence="1">
    <location>
        <begin position="13"/>
        <end position="34"/>
    </location>
</feature>
<keyword evidence="1" id="KW-0812">Transmembrane</keyword>
<dbReference type="KEGG" id="psoj:PHYSODRAFT_323980"/>
<accession>G4YR05</accession>
<dbReference type="GeneID" id="20645041"/>